<dbReference type="Proteomes" id="UP000827724">
    <property type="component" value="Unassembled WGS sequence"/>
</dbReference>
<keyword evidence="2" id="KW-1185">Reference proteome</keyword>
<gene>
    <name evidence="1" type="ORF">Trco_003449</name>
</gene>
<protein>
    <submittedName>
        <fullName evidence="1">Uncharacterized protein</fullName>
    </submittedName>
</protein>
<comment type="caution">
    <text evidence="1">The sequence shown here is derived from an EMBL/GenBank/DDBJ whole genome shotgun (WGS) entry which is preliminary data.</text>
</comment>
<accession>A0A9P8QIQ4</accession>
<proteinExistence type="predicted"/>
<dbReference type="EMBL" id="JAIWOZ010000003">
    <property type="protein sequence ID" value="KAH6607136.1"/>
    <property type="molecule type" value="Genomic_DNA"/>
</dbReference>
<sequence length="178" mass="18498">MATTANNSVGHSAGSVESPARVCYAAAPASHYSAQLTRFKKVRAEHFTNAHMNPEVSPGELPVSSGTAYSPMRGATLSNVLLPCSAAPAAADDGDDTAVVATRASSAALAQPDRSAAEILDSLRSLSGQKLGREADAYRPPMAPLIGEGRIQPTSLLLPQAITPRKESHCRDFSRGDG</sequence>
<evidence type="ECO:0000313" key="1">
    <source>
        <dbReference type="EMBL" id="KAH6607136.1"/>
    </source>
</evidence>
<reference evidence="1" key="1">
    <citation type="submission" date="2021-08" db="EMBL/GenBank/DDBJ databases">
        <title>Chromosome-Level Trichoderma cornu-damae using Hi-C Data.</title>
        <authorList>
            <person name="Kim C.S."/>
        </authorList>
    </citation>
    <scope>NUCLEOTIDE SEQUENCE</scope>
    <source>
        <strain evidence="1">KA19-0412C</strain>
    </source>
</reference>
<organism evidence="1 2">
    <name type="scientific">Trichoderma cornu-damae</name>
    <dbReference type="NCBI Taxonomy" id="654480"/>
    <lineage>
        <taxon>Eukaryota</taxon>
        <taxon>Fungi</taxon>
        <taxon>Dikarya</taxon>
        <taxon>Ascomycota</taxon>
        <taxon>Pezizomycotina</taxon>
        <taxon>Sordariomycetes</taxon>
        <taxon>Hypocreomycetidae</taxon>
        <taxon>Hypocreales</taxon>
        <taxon>Hypocreaceae</taxon>
        <taxon>Trichoderma</taxon>
    </lineage>
</organism>
<name>A0A9P8QIQ4_9HYPO</name>
<dbReference type="AlphaFoldDB" id="A0A9P8QIQ4"/>
<evidence type="ECO:0000313" key="2">
    <source>
        <dbReference type="Proteomes" id="UP000827724"/>
    </source>
</evidence>